<protein>
    <recommendedName>
        <fullName evidence="8">Multidrug efflux pump Tap</fullName>
    </recommendedName>
</protein>
<dbReference type="Pfam" id="PF07690">
    <property type="entry name" value="MFS_1"/>
    <property type="match status" value="1"/>
</dbReference>
<keyword evidence="6 9" id="KW-0472">Membrane</keyword>
<organism evidence="11">
    <name type="scientific">marine sediment metagenome</name>
    <dbReference type="NCBI Taxonomy" id="412755"/>
    <lineage>
        <taxon>unclassified sequences</taxon>
        <taxon>metagenomes</taxon>
        <taxon>ecological metagenomes</taxon>
    </lineage>
</organism>
<keyword evidence="3" id="KW-1003">Cell membrane</keyword>
<evidence type="ECO:0000256" key="1">
    <source>
        <dbReference type="ARBA" id="ARBA00004651"/>
    </source>
</evidence>
<dbReference type="PANTHER" id="PTHR23513">
    <property type="entry name" value="INTEGRAL MEMBRANE EFFLUX PROTEIN-RELATED"/>
    <property type="match status" value="1"/>
</dbReference>
<dbReference type="SUPFAM" id="SSF103473">
    <property type="entry name" value="MFS general substrate transporter"/>
    <property type="match status" value="1"/>
</dbReference>
<feature type="transmembrane region" description="Helical" evidence="9">
    <location>
        <begin position="137"/>
        <end position="160"/>
    </location>
</feature>
<dbReference type="Gene3D" id="1.20.1250.20">
    <property type="entry name" value="MFS general substrate transporter like domains"/>
    <property type="match status" value="1"/>
</dbReference>
<keyword evidence="4 9" id="KW-0812">Transmembrane</keyword>
<evidence type="ECO:0000313" key="11">
    <source>
        <dbReference type="EMBL" id="GAF85204.1"/>
    </source>
</evidence>
<dbReference type="PROSITE" id="PS50850">
    <property type="entry name" value="MFS"/>
    <property type="match status" value="1"/>
</dbReference>
<evidence type="ECO:0000256" key="7">
    <source>
        <dbReference type="ARBA" id="ARBA00038075"/>
    </source>
</evidence>
<comment type="caution">
    <text evidence="11">The sequence shown here is derived from an EMBL/GenBank/DDBJ whole genome shotgun (WGS) entry which is preliminary data.</text>
</comment>
<evidence type="ECO:0000256" key="6">
    <source>
        <dbReference type="ARBA" id="ARBA00023136"/>
    </source>
</evidence>
<keyword evidence="5 9" id="KW-1133">Transmembrane helix</keyword>
<evidence type="ECO:0000256" key="9">
    <source>
        <dbReference type="SAM" id="Phobius"/>
    </source>
</evidence>
<evidence type="ECO:0000256" key="8">
    <source>
        <dbReference type="ARBA" id="ARBA00040914"/>
    </source>
</evidence>
<sequence length="167" mass="17993">LGMPFIQLLPMFTTGIFNMGASGMGILITVSGVGAILGSFVIASLANRNRGRLLLIFTLIMSAALLGFAFSRWWYLSLLLMMFVGAGHTVQIALGNSLIQYYADASYRGRVLSFFIMGFGLGSLGAFFAGITAEGIGVQWAIGGMALILLVITSMMFFMVPRLRKLD</sequence>
<evidence type="ECO:0000256" key="5">
    <source>
        <dbReference type="ARBA" id="ARBA00022989"/>
    </source>
</evidence>
<feature type="transmembrane region" description="Helical" evidence="9">
    <location>
        <begin position="111"/>
        <end position="131"/>
    </location>
</feature>
<dbReference type="PANTHER" id="PTHR23513:SF9">
    <property type="entry name" value="ENTEROBACTIN EXPORTER ENTS"/>
    <property type="match status" value="1"/>
</dbReference>
<evidence type="ECO:0000256" key="3">
    <source>
        <dbReference type="ARBA" id="ARBA00022475"/>
    </source>
</evidence>
<dbReference type="InterPro" id="IPR011701">
    <property type="entry name" value="MFS"/>
</dbReference>
<evidence type="ECO:0000256" key="2">
    <source>
        <dbReference type="ARBA" id="ARBA00022448"/>
    </source>
</evidence>
<feature type="transmembrane region" description="Helical" evidence="9">
    <location>
        <begin position="20"/>
        <end position="46"/>
    </location>
</feature>
<dbReference type="AlphaFoldDB" id="X0SW36"/>
<keyword evidence="2" id="KW-0813">Transport</keyword>
<dbReference type="InterPro" id="IPR036259">
    <property type="entry name" value="MFS_trans_sf"/>
</dbReference>
<reference evidence="11" key="1">
    <citation type="journal article" date="2014" name="Front. Microbiol.">
        <title>High frequency of phylogenetically diverse reductive dehalogenase-homologous genes in deep subseafloor sedimentary metagenomes.</title>
        <authorList>
            <person name="Kawai M."/>
            <person name="Futagami T."/>
            <person name="Toyoda A."/>
            <person name="Takaki Y."/>
            <person name="Nishi S."/>
            <person name="Hori S."/>
            <person name="Arai W."/>
            <person name="Tsubouchi T."/>
            <person name="Morono Y."/>
            <person name="Uchiyama I."/>
            <person name="Ito T."/>
            <person name="Fujiyama A."/>
            <person name="Inagaki F."/>
            <person name="Takami H."/>
        </authorList>
    </citation>
    <scope>NUCLEOTIDE SEQUENCE</scope>
    <source>
        <strain evidence="11">Expedition CK06-06</strain>
    </source>
</reference>
<comment type="subcellular location">
    <subcellularLocation>
        <location evidence="1">Cell membrane</location>
        <topology evidence="1">Multi-pass membrane protein</topology>
    </subcellularLocation>
</comment>
<name>X0SW36_9ZZZZ</name>
<gene>
    <name evidence="11" type="ORF">S01H1_07125</name>
</gene>
<feature type="non-terminal residue" evidence="11">
    <location>
        <position position="1"/>
    </location>
</feature>
<comment type="similarity">
    <text evidence="7">Belongs to the major facilitator superfamily. Drug:H(+) antiporter-3 (DHA3) (TC 2.A.1.21) family.</text>
</comment>
<evidence type="ECO:0000259" key="10">
    <source>
        <dbReference type="PROSITE" id="PS50850"/>
    </source>
</evidence>
<feature type="transmembrane region" description="Helical" evidence="9">
    <location>
        <begin position="76"/>
        <end position="99"/>
    </location>
</feature>
<dbReference type="EMBL" id="BARS01003675">
    <property type="protein sequence ID" value="GAF85204.1"/>
    <property type="molecule type" value="Genomic_DNA"/>
</dbReference>
<dbReference type="GO" id="GO:0022857">
    <property type="term" value="F:transmembrane transporter activity"/>
    <property type="evidence" value="ECO:0007669"/>
    <property type="project" value="InterPro"/>
</dbReference>
<dbReference type="InterPro" id="IPR020846">
    <property type="entry name" value="MFS_dom"/>
</dbReference>
<feature type="transmembrane region" description="Helical" evidence="9">
    <location>
        <begin position="53"/>
        <end position="70"/>
    </location>
</feature>
<proteinExistence type="inferred from homology"/>
<accession>X0SW36</accession>
<dbReference type="GO" id="GO:0005886">
    <property type="term" value="C:plasma membrane"/>
    <property type="evidence" value="ECO:0007669"/>
    <property type="project" value="UniProtKB-SubCell"/>
</dbReference>
<feature type="domain" description="Major facilitator superfamily (MFS) profile" evidence="10">
    <location>
        <begin position="1"/>
        <end position="167"/>
    </location>
</feature>
<evidence type="ECO:0000256" key="4">
    <source>
        <dbReference type="ARBA" id="ARBA00022692"/>
    </source>
</evidence>